<dbReference type="Gene3D" id="1.10.20.10">
    <property type="entry name" value="Histone, subunit A"/>
    <property type="match status" value="1"/>
</dbReference>
<keyword evidence="9" id="KW-1185">Reference proteome</keyword>
<dbReference type="VEuPathDB" id="MicrosporidiaDB:NEDG_00607"/>
<dbReference type="EMBL" id="LTDL01000040">
    <property type="protein sequence ID" value="OAG29474.1"/>
    <property type="molecule type" value="Genomic_DNA"/>
</dbReference>
<accession>A0A177EBZ5</accession>
<keyword evidence="8" id="KW-0396">Initiation factor</keyword>
<dbReference type="InterPro" id="IPR009072">
    <property type="entry name" value="Histone-fold"/>
</dbReference>
<gene>
    <name evidence="8" type="ORF">NEDG_00607</name>
</gene>
<name>A0A177EBZ5_9MICR</name>
<dbReference type="GeneID" id="93646957"/>
<dbReference type="GO" id="GO:0046982">
    <property type="term" value="F:protein heterodimerization activity"/>
    <property type="evidence" value="ECO:0007669"/>
    <property type="project" value="InterPro"/>
</dbReference>
<keyword evidence="4" id="KW-0804">Transcription</keyword>
<dbReference type="GO" id="GO:0003743">
    <property type="term" value="F:translation initiation factor activity"/>
    <property type="evidence" value="ECO:0007669"/>
    <property type="project" value="UniProtKB-KW"/>
</dbReference>
<keyword evidence="5" id="KW-0539">Nucleus</keyword>
<feature type="compositionally biased region" description="Basic and acidic residues" evidence="6">
    <location>
        <begin position="1"/>
        <end position="11"/>
    </location>
</feature>
<proteinExistence type="inferred from homology"/>
<dbReference type="InterPro" id="IPR045127">
    <property type="entry name" value="TAF11-like"/>
</dbReference>
<dbReference type="STRING" id="1805483.A0A177EBZ5"/>
<dbReference type="AlphaFoldDB" id="A0A177EBZ5"/>
<dbReference type="RefSeq" id="XP_067544122.1">
    <property type="nucleotide sequence ID" value="XM_067688025.1"/>
</dbReference>
<dbReference type="InterPro" id="IPR006809">
    <property type="entry name" value="TAFII28_dom"/>
</dbReference>
<evidence type="ECO:0000256" key="4">
    <source>
        <dbReference type="ARBA" id="ARBA00023163"/>
    </source>
</evidence>
<keyword evidence="3" id="KW-0805">Transcription regulation</keyword>
<dbReference type="GO" id="GO:0016251">
    <property type="term" value="F:RNA polymerase II general transcription initiation factor activity"/>
    <property type="evidence" value="ECO:0007669"/>
    <property type="project" value="TreeGrafter"/>
</dbReference>
<comment type="subcellular location">
    <subcellularLocation>
        <location evidence="1">Nucleus</location>
    </subcellularLocation>
</comment>
<evidence type="ECO:0000256" key="3">
    <source>
        <dbReference type="ARBA" id="ARBA00023015"/>
    </source>
</evidence>
<dbReference type="SUPFAM" id="SSF47113">
    <property type="entry name" value="Histone-fold"/>
    <property type="match status" value="1"/>
</dbReference>
<reference evidence="8 9" key="1">
    <citation type="submission" date="2016-02" db="EMBL/GenBank/DDBJ databases">
        <title>Discovery of a natural microsporidian pathogen with a broad tissue tropism in Caenorhabditis elegans.</title>
        <authorList>
            <person name="Luallen R.J."/>
            <person name="Reinke A.W."/>
            <person name="Tong L."/>
            <person name="Botts M.R."/>
            <person name="Felix M.-A."/>
            <person name="Troemel E.R."/>
        </authorList>
    </citation>
    <scope>NUCLEOTIDE SEQUENCE [LARGE SCALE GENOMIC DNA]</scope>
    <source>
        <strain evidence="8 9">JUm2807</strain>
    </source>
</reference>
<protein>
    <submittedName>
        <fullName evidence="8">Transcription initiation factor TFIID subunit 11</fullName>
    </submittedName>
</protein>
<dbReference type="GO" id="GO:0051123">
    <property type="term" value="P:RNA polymerase II preinitiation complex assembly"/>
    <property type="evidence" value="ECO:0007669"/>
    <property type="project" value="InterPro"/>
</dbReference>
<organism evidence="8 9">
    <name type="scientific">Nematocida displodere</name>
    <dbReference type="NCBI Taxonomy" id="1805483"/>
    <lineage>
        <taxon>Eukaryota</taxon>
        <taxon>Fungi</taxon>
        <taxon>Fungi incertae sedis</taxon>
        <taxon>Microsporidia</taxon>
        <taxon>Nematocida</taxon>
    </lineage>
</organism>
<feature type="region of interest" description="Disordered" evidence="6">
    <location>
        <begin position="1"/>
        <end position="32"/>
    </location>
</feature>
<evidence type="ECO:0000256" key="5">
    <source>
        <dbReference type="ARBA" id="ARBA00023242"/>
    </source>
</evidence>
<evidence type="ECO:0000256" key="1">
    <source>
        <dbReference type="ARBA" id="ARBA00004123"/>
    </source>
</evidence>
<keyword evidence="8" id="KW-0648">Protein biosynthesis</keyword>
<dbReference type="Pfam" id="PF04719">
    <property type="entry name" value="TAFII28"/>
    <property type="match status" value="1"/>
</dbReference>
<dbReference type="OrthoDB" id="28335at2759"/>
<evidence type="ECO:0000256" key="6">
    <source>
        <dbReference type="SAM" id="MobiDB-lite"/>
    </source>
</evidence>
<sequence length="125" mass="14395">MRADEGDPRDTESEEIEEEEYQEIRPEQETSALTEDELLRYGTFRHTGFNKGGIRKFVSQVLGHTCNPNFAIVLAGIAKVFVSELVEEAKDVQSEWKDGGELLPSHIHEAYRRLYHRMPNMSCPR</sequence>
<dbReference type="CDD" id="cd08048">
    <property type="entry name" value="HFD_TAF11"/>
    <property type="match status" value="1"/>
</dbReference>
<evidence type="ECO:0000256" key="2">
    <source>
        <dbReference type="ARBA" id="ARBA00009788"/>
    </source>
</evidence>
<evidence type="ECO:0000313" key="8">
    <source>
        <dbReference type="EMBL" id="OAG29474.1"/>
    </source>
</evidence>
<feature type="domain" description="TAFII28-like protein" evidence="7">
    <location>
        <begin position="31"/>
        <end position="113"/>
    </location>
</feature>
<feature type="compositionally biased region" description="Acidic residues" evidence="6">
    <location>
        <begin position="12"/>
        <end position="21"/>
    </location>
</feature>
<comment type="caution">
    <text evidence="8">The sequence shown here is derived from an EMBL/GenBank/DDBJ whole genome shotgun (WGS) entry which is preliminary data.</text>
</comment>
<evidence type="ECO:0000313" key="9">
    <source>
        <dbReference type="Proteomes" id="UP000185944"/>
    </source>
</evidence>
<dbReference type="Proteomes" id="UP000185944">
    <property type="component" value="Unassembled WGS sequence"/>
</dbReference>
<dbReference type="PANTHER" id="PTHR13218">
    <property type="entry name" value="TRANSCRIPTION INITIATION FACTOR TFIID SUBUNIT 11-RELATED"/>
    <property type="match status" value="1"/>
</dbReference>
<evidence type="ECO:0000259" key="7">
    <source>
        <dbReference type="Pfam" id="PF04719"/>
    </source>
</evidence>
<dbReference type="GO" id="GO:0005669">
    <property type="term" value="C:transcription factor TFIID complex"/>
    <property type="evidence" value="ECO:0007669"/>
    <property type="project" value="InterPro"/>
</dbReference>
<dbReference type="PANTHER" id="PTHR13218:SF8">
    <property type="entry name" value="TRANSCRIPTION INITIATION FACTOR TFIID SUBUNIT 11"/>
    <property type="match status" value="1"/>
</dbReference>
<comment type="similarity">
    <text evidence="2">Belongs to the TAF11 family.</text>
</comment>